<dbReference type="RefSeq" id="WP_183304698.1">
    <property type="nucleotide sequence ID" value="NZ_JACIFD010000008.1"/>
</dbReference>
<feature type="domain" description="Signal transduction histidine kinase subgroup 3 dimerisation and phosphoacceptor" evidence="5">
    <location>
        <begin position="163"/>
        <end position="225"/>
    </location>
</feature>
<evidence type="ECO:0000256" key="3">
    <source>
        <dbReference type="ARBA" id="ARBA00023012"/>
    </source>
</evidence>
<accession>A0A840DNM9</accession>
<evidence type="ECO:0000256" key="2">
    <source>
        <dbReference type="ARBA" id="ARBA00022777"/>
    </source>
</evidence>
<sequence length="341" mass="37401">MLFWLVFLLSPLLCIWLVPIVHSLPLQLLATVTTVAFGVCYAIYLLRNFDDGVRPARVRELLRQVVILTLLAGCTAPVLGGYTISFTPYLLALLVYARPVREALLWFAAILGFSLVLYLATQINIWGFLGPTISNVFILLGRVQMHMEERAAADHEKAVVARERELIARNIHDILGHSLTVLALKTQVAQQYLAVDQSRTATELDGISRLTQQALSQVRSAAYQLGNLDLESQVAAAAAALEDAEITVHRSGSWGNWQPEQRAFVAWLVREAVTNVLRHSAATSCWLSFGERQAQVRDNGNGFNVAVQGFGLSGLQARALESGYDLSVSSGSDGTAVTVQW</sequence>
<dbReference type="GO" id="GO:0000155">
    <property type="term" value="F:phosphorelay sensor kinase activity"/>
    <property type="evidence" value="ECO:0007669"/>
    <property type="project" value="InterPro"/>
</dbReference>
<protein>
    <submittedName>
        <fullName evidence="6">Two-component system sensor histidine kinase DesK</fullName>
        <ecNumber evidence="6">2.7.13.3</ecNumber>
    </submittedName>
</protein>
<evidence type="ECO:0000256" key="1">
    <source>
        <dbReference type="ARBA" id="ARBA00022679"/>
    </source>
</evidence>
<dbReference type="EC" id="2.7.13.3" evidence="6"/>
<keyword evidence="7" id="KW-1185">Reference proteome</keyword>
<evidence type="ECO:0000313" key="6">
    <source>
        <dbReference type="EMBL" id="MBB4071687.1"/>
    </source>
</evidence>
<proteinExistence type="predicted"/>
<feature type="transmembrane region" description="Helical" evidence="4">
    <location>
        <begin position="65"/>
        <end position="91"/>
    </location>
</feature>
<dbReference type="Proteomes" id="UP000571183">
    <property type="component" value="Unassembled WGS sequence"/>
</dbReference>
<feature type="transmembrane region" description="Helical" evidence="4">
    <location>
        <begin position="24"/>
        <end position="44"/>
    </location>
</feature>
<evidence type="ECO:0000259" key="5">
    <source>
        <dbReference type="Pfam" id="PF07730"/>
    </source>
</evidence>
<dbReference type="Gene3D" id="3.30.565.10">
    <property type="entry name" value="Histidine kinase-like ATPase, C-terminal domain"/>
    <property type="match status" value="1"/>
</dbReference>
<keyword evidence="2 6" id="KW-0418">Kinase</keyword>
<dbReference type="CDD" id="cd16917">
    <property type="entry name" value="HATPase_UhpB-NarQ-NarX-like"/>
    <property type="match status" value="1"/>
</dbReference>
<dbReference type="AlphaFoldDB" id="A0A840DNM9"/>
<keyword evidence="4" id="KW-0812">Transmembrane</keyword>
<dbReference type="GO" id="GO:0016020">
    <property type="term" value="C:membrane"/>
    <property type="evidence" value="ECO:0007669"/>
    <property type="project" value="InterPro"/>
</dbReference>
<keyword evidence="4" id="KW-0472">Membrane</keyword>
<dbReference type="GO" id="GO:0046983">
    <property type="term" value="F:protein dimerization activity"/>
    <property type="evidence" value="ECO:0007669"/>
    <property type="project" value="InterPro"/>
</dbReference>
<keyword evidence="3" id="KW-0902">Two-component regulatory system</keyword>
<dbReference type="InterPro" id="IPR011712">
    <property type="entry name" value="Sig_transdc_His_kin_sub3_dim/P"/>
</dbReference>
<dbReference type="InterPro" id="IPR036890">
    <property type="entry name" value="HATPase_C_sf"/>
</dbReference>
<evidence type="ECO:0000313" key="7">
    <source>
        <dbReference type="Proteomes" id="UP000571183"/>
    </source>
</evidence>
<comment type="caution">
    <text evidence="6">The sequence shown here is derived from an EMBL/GenBank/DDBJ whole genome shotgun (WGS) entry which is preliminary data.</text>
</comment>
<dbReference type="InterPro" id="IPR050482">
    <property type="entry name" value="Sensor_HK_TwoCompSys"/>
</dbReference>
<name>A0A840DNM9_9MICO</name>
<keyword evidence="1 6" id="KW-0808">Transferase</keyword>
<feature type="transmembrane region" description="Helical" evidence="4">
    <location>
        <begin position="103"/>
        <end position="120"/>
    </location>
</feature>
<organism evidence="6 7">
    <name type="scientific">Canibacter oris</name>
    <dbReference type="NCBI Taxonomy" id="1365628"/>
    <lineage>
        <taxon>Bacteria</taxon>
        <taxon>Bacillati</taxon>
        <taxon>Actinomycetota</taxon>
        <taxon>Actinomycetes</taxon>
        <taxon>Micrococcales</taxon>
        <taxon>Microbacteriaceae</taxon>
        <taxon>Canibacter</taxon>
    </lineage>
</organism>
<reference evidence="6" key="1">
    <citation type="submission" date="2020-08" db="EMBL/GenBank/DDBJ databases">
        <title>Sequencing the genomes of 1000 actinobacteria strains.</title>
        <authorList>
            <person name="Klenk H.-P."/>
        </authorList>
    </citation>
    <scope>NUCLEOTIDE SEQUENCE [LARGE SCALE GENOMIC DNA]</scope>
    <source>
        <strain evidence="6">DSM 27064</strain>
    </source>
</reference>
<gene>
    <name evidence="6" type="ORF">F5897_000999</name>
</gene>
<dbReference type="Pfam" id="PF07730">
    <property type="entry name" value="HisKA_3"/>
    <property type="match status" value="1"/>
</dbReference>
<dbReference type="Gene3D" id="1.20.5.1930">
    <property type="match status" value="1"/>
</dbReference>
<dbReference type="PANTHER" id="PTHR24421:SF63">
    <property type="entry name" value="SENSOR HISTIDINE KINASE DESK"/>
    <property type="match status" value="1"/>
</dbReference>
<keyword evidence="4" id="KW-1133">Transmembrane helix</keyword>
<dbReference type="EMBL" id="JACIFD010000008">
    <property type="protein sequence ID" value="MBB4071687.1"/>
    <property type="molecule type" value="Genomic_DNA"/>
</dbReference>
<dbReference type="SUPFAM" id="SSF55874">
    <property type="entry name" value="ATPase domain of HSP90 chaperone/DNA topoisomerase II/histidine kinase"/>
    <property type="match status" value="1"/>
</dbReference>
<dbReference type="PANTHER" id="PTHR24421">
    <property type="entry name" value="NITRATE/NITRITE SENSOR PROTEIN NARX-RELATED"/>
    <property type="match status" value="1"/>
</dbReference>
<evidence type="ECO:0000256" key="4">
    <source>
        <dbReference type="SAM" id="Phobius"/>
    </source>
</evidence>